<feature type="transmembrane region" description="Helical" evidence="1">
    <location>
        <begin position="21"/>
        <end position="42"/>
    </location>
</feature>
<sequence length="107" mass="12323">MDNINNSIIVKKLFSKNILNYIFRNITYGFIAWASLGATFFFRSKKGLSTLIGYIFFLLFIAYFGGDNFRKNNNEFGKYTSLIGSIILFATFLLLSHFSGTKFTIQR</sequence>
<dbReference type="Proteomes" id="UP001079657">
    <property type="component" value="Unassembled WGS sequence"/>
</dbReference>
<evidence type="ECO:0000313" key="2">
    <source>
        <dbReference type="EMBL" id="MCY6371471.1"/>
    </source>
</evidence>
<feature type="transmembrane region" description="Helical" evidence="1">
    <location>
        <begin position="48"/>
        <end position="66"/>
    </location>
</feature>
<reference evidence="2" key="1">
    <citation type="submission" date="2022-12" db="EMBL/GenBank/DDBJ databases">
        <authorList>
            <person name="Wang J."/>
        </authorList>
    </citation>
    <scope>NUCLEOTIDE SEQUENCE</scope>
    <source>
        <strain evidence="2">HY-42-06</strain>
    </source>
</reference>
<keyword evidence="1" id="KW-0472">Membrane</keyword>
<evidence type="ECO:0000313" key="3">
    <source>
        <dbReference type="Proteomes" id="UP001079657"/>
    </source>
</evidence>
<comment type="caution">
    <text evidence="2">The sequence shown here is derived from an EMBL/GenBank/DDBJ whole genome shotgun (WGS) entry which is preliminary data.</text>
</comment>
<feature type="transmembrane region" description="Helical" evidence="1">
    <location>
        <begin position="78"/>
        <end position="98"/>
    </location>
</feature>
<keyword evidence="1" id="KW-0812">Transmembrane</keyword>
<name>A0ABT4CTE6_9CLOT</name>
<organism evidence="2 3">
    <name type="scientific">Clostridium ganghwense</name>
    <dbReference type="NCBI Taxonomy" id="312089"/>
    <lineage>
        <taxon>Bacteria</taxon>
        <taxon>Bacillati</taxon>
        <taxon>Bacillota</taxon>
        <taxon>Clostridia</taxon>
        <taxon>Eubacteriales</taxon>
        <taxon>Clostridiaceae</taxon>
        <taxon>Clostridium</taxon>
    </lineage>
</organism>
<evidence type="ECO:0000256" key="1">
    <source>
        <dbReference type="SAM" id="Phobius"/>
    </source>
</evidence>
<protein>
    <submittedName>
        <fullName evidence="2">Uncharacterized protein</fullName>
    </submittedName>
</protein>
<dbReference type="RefSeq" id="WP_268050332.1">
    <property type="nucleotide sequence ID" value="NZ_JAPQES010000004.1"/>
</dbReference>
<keyword evidence="1" id="KW-1133">Transmembrane helix</keyword>
<gene>
    <name evidence="2" type="ORF">OXH55_12545</name>
</gene>
<accession>A0ABT4CTE6</accession>
<proteinExistence type="predicted"/>
<dbReference type="EMBL" id="JAPQES010000004">
    <property type="protein sequence ID" value="MCY6371471.1"/>
    <property type="molecule type" value="Genomic_DNA"/>
</dbReference>
<keyword evidence="3" id="KW-1185">Reference proteome</keyword>